<dbReference type="InterPro" id="IPR036513">
    <property type="entry name" value="STAS_dom_sf"/>
</dbReference>
<name>A0AAW5F311_CLOSY</name>
<evidence type="ECO:0000313" key="4">
    <source>
        <dbReference type="EMBL" id="MCK0085551.1"/>
    </source>
</evidence>
<comment type="similarity">
    <text evidence="1 2">Belongs to the anti-sigma-factor antagonist family.</text>
</comment>
<dbReference type="SUPFAM" id="SSF52091">
    <property type="entry name" value="SpoIIaa-like"/>
    <property type="match status" value="1"/>
</dbReference>
<dbReference type="Pfam" id="PF01740">
    <property type="entry name" value="STAS"/>
    <property type="match status" value="1"/>
</dbReference>
<dbReference type="AlphaFoldDB" id="A0AAW5F311"/>
<evidence type="ECO:0000259" key="3">
    <source>
        <dbReference type="PROSITE" id="PS50801"/>
    </source>
</evidence>
<dbReference type="CDD" id="cd07043">
    <property type="entry name" value="STAS_anti-anti-sigma_factors"/>
    <property type="match status" value="1"/>
</dbReference>
<dbReference type="Proteomes" id="UP001300871">
    <property type="component" value="Unassembled WGS sequence"/>
</dbReference>
<reference evidence="5" key="2">
    <citation type="submission" date="2023-01" db="EMBL/GenBank/DDBJ databases">
        <title>Human gut microbiome strain richness.</title>
        <authorList>
            <person name="Chen-Liaw A."/>
        </authorList>
    </citation>
    <scope>NUCLEOTIDE SEQUENCE</scope>
    <source>
        <strain evidence="5">B1_m1001713B170214d0_201011</strain>
    </source>
</reference>
<proteinExistence type="inferred from homology"/>
<dbReference type="RefSeq" id="WP_003504306.1">
    <property type="nucleotide sequence ID" value="NZ_BAABZD010000009.1"/>
</dbReference>
<gene>
    <name evidence="4" type="ORF">K5I21_06625</name>
    <name evidence="5" type="ORF">PM006_19440</name>
</gene>
<dbReference type="GO" id="GO:0043856">
    <property type="term" value="F:anti-sigma factor antagonist activity"/>
    <property type="evidence" value="ECO:0007669"/>
    <property type="project" value="InterPro"/>
</dbReference>
<dbReference type="GeneID" id="57971376"/>
<evidence type="ECO:0000256" key="2">
    <source>
        <dbReference type="RuleBase" id="RU003749"/>
    </source>
</evidence>
<dbReference type="PROSITE" id="PS50801">
    <property type="entry name" value="STAS"/>
    <property type="match status" value="1"/>
</dbReference>
<comment type="caution">
    <text evidence="4">The sequence shown here is derived from an EMBL/GenBank/DDBJ whole genome shotgun (WGS) entry which is preliminary data.</text>
</comment>
<evidence type="ECO:0000256" key="1">
    <source>
        <dbReference type="ARBA" id="ARBA00009013"/>
    </source>
</evidence>
<dbReference type="EMBL" id="JAQLGM010000069">
    <property type="protein sequence ID" value="MDB2002376.1"/>
    <property type="molecule type" value="Genomic_DNA"/>
</dbReference>
<protein>
    <recommendedName>
        <fullName evidence="2">Anti-sigma factor antagonist</fullName>
    </recommendedName>
</protein>
<accession>A0AAW5F311</accession>
<sequence length="113" mass="13007">MQNELFTYEADGQALIIHLPKELDHHNCRNLKYETDLLMEENYINKIVFDFSNTEFMDSSGIGVLLSRYKQMEGSRGTVRIYGAGPRITRILTIGGIMRLVKKCDTREEAIYG</sequence>
<dbReference type="PANTHER" id="PTHR33495">
    <property type="entry name" value="ANTI-SIGMA FACTOR ANTAGONIST TM_1081-RELATED-RELATED"/>
    <property type="match status" value="1"/>
</dbReference>
<dbReference type="Gene3D" id="3.30.750.24">
    <property type="entry name" value="STAS domain"/>
    <property type="match status" value="1"/>
</dbReference>
<dbReference type="InterPro" id="IPR003658">
    <property type="entry name" value="Anti-sigma_ant"/>
</dbReference>
<evidence type="ECO:0000313" key="6">
    <source>
        <dbReference type="Proteomes" id="UP001203136"/>
    </source>
</evidence>
<evidence type="ECO:0000313" key="5">
    <source>
        <dbReference type="EMBL" id="MDB2002376.1"/>
    </source>
</evidence>
<reference evidence="4" key="1">
    <citation type="journal article" date="2022" name="Cell Host Microbe">
        <title>Colonization of the live biotherapeutic product VE303 and modulation of the microbiota and metabolites in healthy volunteers.</title>
        <authorList>
            <person name="Dsouza M."/>
            <person name="Menon R."/>
            <person name="Crossette E."/>
            <person name="Bhattarai S.K."/>
            <person name="Schneider J."/>
            <person name="Kim Y.G."/>
            <person name="Reddy S."/>
            <person name="Caballero S."/>
            <person name="Felix C."/>
            <person name="Cornacchione L."/>
            <person name="Hendrickson J."/>
            <person name="Watson A.R."/>
            <person name="Minot S.S."/>
            <person name="Greenfield N."/>
            <person name="Schopf L."/>
            <person name="Szabady R."/>
            <person name="Patarroyo J."/>
            <person name="Smith W."/>
            <person name="Harrison P."/>
            <person name="Kuijper E.J."/>
            <person name="Kelly C.P."/>
            <person name="Olle B."/>
            <person name="Bobilev D."/>
            <person name="Silber J.L."/>
            <person name="Bucci V."/>
            <person name="Roberts B."/>
            <person name="Faith J."/>
            <person name="Norman J.M."/>
        </authorList>
    </citation>
    <scope>NUCLEOTIDE SEQUENCE</scope>
    <source>
        <strain evidence="4">VE303-04</strain>
    </source>
</reference>
<dbReference type="InterPro" id="IPR002645">
    <property type="entry name" value="STAS_dom"/>
</dbReference>
<dbReference type="Proteomes" id="UP001203136">
    <property type="component" value="Unassembled WGS sequence"/>
</dbReference>
<dbReference type="PANTHER" id="PTHR33495:SF2">
    <property type="entry name" value="ANTI-SIGMA FACTOR ANTAGONIST TM_1081-RELATED"/>
    <property type="match status" value="1"/>
</dbReference>
<dbReference type="EMBL" id="JAINVB010000001">
    <property type="protein sequence ID" value="MCK0085551.1"/>
    <property type="molecule type" value="Genomic_DNA"/>
</dbReference>
<organism evidence="4 6">
    <name type="scientific">Clostridium symbiosum</name>
    <name type="common">Bacteroides symbiosus</name>
    <dbReference type="NCBI Taxonomy" id="1512"/>
    <lineage>
        <taxon>Bacteria</taxon>
        <taxon>Bacillati</taxon>
        <taxon>Bacillota</taxon>
        <taxon>Clostridia</taxon>
        <taxon>Lachnospirales</taxon>
        <taxon>Lachnospiraceae</taxon>
        <taxon>Otoolea</taxon>
    </lineage>
</organism>
<dbReference type="NCBIfam" id="TIGR00377">
    <property type="entry name" value="ant_ant_sig"/>
    <property type="match status" value="1"/>
</dbReference>
<feature type="domain" description="STAS" evidence="3">
    <location>
        <begin position="15"/>
        <end position="113"/>
    </location>
</feature>